<dbReference type="AlphaFoldDB" id="A0A132P7X4"/>
<gene>
    <name evidence="1" type="ORF">AWT83_07590</name>
</gene>
<sequence>MIEKRLIYQIYCLDHNADTLELIESICFNTIVLDLKAKNDCYVTHIIIDRKTAHKLSESLRKWAEGENYESN</sequence>
<proteinExistence type="predicted"/>
<comment type="caution">
    <text evidence="1">The sequence shown here is derived from an EMBL/GenBank/DDBJ whole genome shotgun (WGS) entry which is preliminary data.</text>
</comment>
<protein>
    <submittedName>
        <fullName evidence="1">Uncharacterized protein</fullName>
    </submittedName>
</protein>
<reference evidence="1 2" key="1">
    <citation type="submission" date="2016-01" db="EMBL/GenBank/DDBJ databases">
        <title>Molecular Mechanisms for transfer of large genomic segments between Enterococcus faecium strains.</title>
        <authorList>
            <person name="Garcia-Solache M.A."/>
            <person name="Lebreton F."/>
            <person name="Mclaughlin R.E."/>
            <person name="Whiteaker J.D."/>
            <person name="Gilmore M.S."/>
            <person name="Rice L.B."/>
        </authorList>
    </citation>
    <scope>NUCLEOTIDE SEQUENCE [LARGE SCALE GENOMIC DNA]</scope>
    <source>
        <strain evidence="1 2">D344RRF x C68</strain>
    </source>
</reference>
<organism evidence="1 2">
    <name type="scientific">Enterococcus faecium</name>
    <name type="common">Streptococcus faecium</name>
    <dbReference type="NCBI Taxonomy" id="1352"/>
    <lineage>
        <taxon>Bacteria</taxon>
        <taxon>Bacillati</taxon>
        <taxon>Bacillota</taxon>
        <taxon>Bacilli</taxon>
        <taxon>Lactobacillales</taxon>
        <taxon>Enterococcaceae</taxon>
        <taxon>Enterococcus</taxon>
    </lineage>
</organism>
<evidence type="ECO:0000313" key="1">
    <source>
        <dbReference type="EMBL" id="KWX18337.1"/>
    </source>
</evidence>
<name>A0A132P7X4_ENTFC</name>
<dbReference type="Proteomes" id="UP000070452">
    <property type="component" value="Unassembled WGS sequence"/>
</dbReference>
<dbReference type="EMBL" id="LRHK01000001">
    <property type="protein sequence ID" value="KWX18337.1"/>
    <property type="molecule type" value="Genomic_DNA"/>
</dbReference>
<dbReference type="GeneID" id="71765237"/>
<accession>A0A132P7X4</accession>
<evidence type="ECO:0000313" key="2">
    <source>
        <dbReference type="Proteomes" id="UP000070452"/>
    </source>
</evidence>
<dbReference type="RefSeq" id="WP_002317976.1">
    <property type="nucleotide sequence ID" value="NZ_BLAC01000001.1"/>
</dbReference>